<evidence type="ECO:0000313" key="2">
    <source>
        <dbReference type="Proteomes" id="UP001210231"/>
    </source>
</evidence>
<evidence type="ECO:0000313" key="1">
    <source>
        <dbReference type="EMBL" id="MDA3616870.1"/>
    </source>
</evidence>
<dbReference type="EMBL" id="JAQGEF010000060">
    <property type="protein sequence ID" value="MDA3616870.1"/>
    <property type="molecule type" value="Genomic_DNA"/>
</dbReference>
<dbReference type="RefSeq" id="WP_407033199.1">
    <property type="nucleotide sequence ID" value="NZ_JAQGEF010000060.1"/>
</dbReference>
<comment type="caution">
    <text evidence="1">The sequence shown here is derived from an EMBL/GenBank/DDBJ whole genome shotgun (WGS) entry which is preliminary data.</text>
</comment>
<sequence length="115" mass="13242">MNNEILEKYGLTMSKLSSKFDGLITGNPIGNYIYTFKHPEDIDDFVSDINLAISGNFSQIIDPDYSGGLGWQMGNHWFAHITPTHFELWQDQFTKTIIPLEDWKQILLSWKACVE</sequence>
<reference evidence="1 2" key="1">
    <citation type="submission" date="2022-12" db="EMBL/GenBank/DDBJ databases">
        <title>Chitinophagaceae gen. sp. nov., a new member of the family Chitinophagaceae, isolated from soil in a chemical factory.</title>
        <authorList>
            <person name="Ke Z."/>
        </authorList>
    </citation>
    <scope>NUCLEOTIDE SEQUENCE [LARGE SCALE GENOMIC DNA]</scope>
    <source>
        <strain evidence="1 2">LY-5</strain>
    </source>
</reference>
<protein>
    <submittedName>
        <fullName evidence="1">Uncharacterized protein</fullName>
    </submittedName>
</protein>
<proteinExistence type="predicted"/>
<accession>A0ABT4UPU4</accession>
<keyword evidence="2" id="KW-1185">Reference proteome</keyword>
<dbReference type="Proteomes" id="UP001210231">
    <property type="component" value="Unassembled WGS sequence"/>
</dbReference>
<gene>
    <name evidence="1" type="ORF">O3P16_18845</name>
</gene>
<organism evidence="1 2">
    <name type="scientific">Polluticaenibacter yanchengensis</name>
    <dbReference type="NCBI Taxonomy" id="3014562"/>
    <lineage>
        <taxon>Bacteria</taxon>
        <taxon>Pseudomonadati</taxon>
        <taxon>Bacteroidota</taxon>
        <taxon>Chitinophagia</taxon>
        <taxon>Chitinophagales</taxon>
        <taxon>Chitinophagaceae</taxon>
        <taxon>Polluticaenibacter</taxon>
    </lineage>
</organism>
<name>A0ABT4UPU4_9BACT</name>